<organism evidence="1 2">
    <name type="scientific">Marivivens donghaensis</name>
    <dbReference type="NCBI Taxonomy" id="1699413"/>
    <lineage>
        <taxon>Bacteria</taxon>
        <taxon>Pseudomonadati</taxon>
        <taxon>Pseudomonadota</taxon>
        <taxon>Alphaproteobacteria</taxon>
        <taxon>Rhodobacterales</taxon>
        <taxon>Paracoccaceae</taxon>
        <taxon>Marivivens group</taxon>
        <taxon>Marivivens</taxon>
    </lineage>
</organism>
<dbReference type="PROSITE" id="PS51257">
    <property type="entry name" value="PROKAR_LIPOPROTEIN"/>
    <property type="match status" value="1"/>
</dbReference>
<evidence type="ECO:0000313" key="2">
    <source>
        <dbReference type="Proteomes" id="UP000709466"/>
    </source>
</evidence>
<dbReference type="Proteomes" id="UP000709466">
    <property type="component" value="Unassembled WGS sequence"/>
</dbReference>
<protein>
    <submittedName>
        <fullName evidence="1">Arginine transporter</fullName>
    </submittedName>
</protein>
<name>A0ABX0VW31_9RHOB</name>
<proteinExistence type="predicted"/>
<sequence>MTRFIFAALAVLTLTSCGGSRVSGDVGKACMSAGRSQANPELCSCVQRAANVTLRGSDQARAAEFFVDPQKAQDMRQSDNSGHEAFWLRYKAFVATAEAICR</sequence>
<gene>
    <name evidence="1" type="ORF">HCZ30_07635</name>
</gene>
<keyword evidence="2" id="KW-1185">Reference proteome</keyword>
<reference evidence="1 2" key="1">
    <citation type="submission" date="2020-03" db="EMBL/GenBank/DDBJ databases">
        <title>Bacterial isolates of synthetic phycosphere.</title>
        <authorList>
            <person name="Fu H."/>
            <person name="Moran M.A."/>
        </authorList>
    </citation>
    <scope>NUCLEOTIDE SEQUENCE [LARGE SCALE GENOMIC DNA]</scope>
    <source>
        <strain evidence="1 2">HF1</strain>
    </source>
</reference>
<evidence type="ECO:0000313" key="1">
    <source>
        <dbReference type="EMBL" id="NIY72306.1"/>
    </source>
</evidence>
<dbReference type="RefSeq" id="WP_167637687.1">
    <property type="nucleotide sequence ID" value="NZ_JAATOP010000004.1"/>
</dbReference>
<accession>A0ABX0VW31</accession>
<dbReference type="EMBL" id="JAATOP010000004">
    <property type="protein sequence ID" value="NIY72306.1"/>
    <property type="molecule type" value="Genomic_DNA"/>
</dbReference>
<comment type="caution">
    <text evidence="1">The sequence shown here is derived from an EMBL/GenBank/DDBJ whole genome shotgun (WGS) entry which is preliminary data.</text>
</comment>